<reference evidence="1 2" key="1">
    <citation type="submission" date="2021-06" db="EMBL/GenBank/DDBJ databases">
        <authorList>
            <person name="Palmer J.M."/>
        </authorList>
    </citation>
    <scope>NUCLEOTIDE SEQUENCE [LARGE SCALE GENOMIC DNA]</scope>
    <source>
        <strain evidence="2">if_2019</strain>
        <tissue evidence="1">Muscle</tissue>
    </source>
</reference>
<accession>A0ABV0VG98</accession>
<keyword evidence="2" id="KW-1185">Reference proteome</keyword>
<organism evidence="1 2">
    <name type="scientific">Ilyodon furcidens</name>
    <name type="common">goldbreast splitfin</name>
    <dbReference type="NCBI Taxonomy" id="33524"/>
    <lineage>
        <taxon>Eukaryota</taxon>
        <taxon>Metazoa</taxon>
        <taxon>Chordata</taxon>
        <taxon>Craniata</taxon>
        <taxon>Vertebrata</taxon>
        <taxon>Euteleostomi</taxon>
        <taxon>Actinopterygii</taxon>
        <taxon>Neopterygii</taxon>
        <taxon>Teleostei</taxon>
        <taxon>Neoteleostei</taxon>
        <taxon>Acanthomorphata</taxon>
        <taxon>Ovalentaria</taxon>
        <taxon>Atherinomorphae</taxon>
        <taxon>Cyprinodontiformes</taxon>
        <taxon>Goodeidae</taxon>
        <taxon>Ilyodon</taxon>
    </lineage>
</organism>
<name>A0ABV0VG98_9TELE</name>
<comment type="caution">
    <text evidence="1">The sequence shown here is derived from an EMBL/GenBank/DDBJ whole genome shotgun (WGS) entry which is preliminary data.</text>
</comment>
<proteinExistence type="predicted"/>
<dbReference type="Proteomes" id="UP001482620">
    <property type="component" value="Unassembled WGS sequence"/>
</dbReference>
<sequence>MGQHYSAVCSKNRFSRFIKRFQLDVVKSNITGYVYVNSNHRHESFHESTTMTIYDVKAFNQHCGEVFWYDHLILMDSTVGNRLQAGIAEIKSSLNVSFLLLQ</sequence>
<evidence type="ECO:0000313" key="2">
    <source>
        <dbReference type="Proteomes" id="UP001482620"/>
    </source>
</evidence>
<gene>
    <name evidence="1" type="ORF">ILYODFUR_020676</name>
</gene>
<evidence type="ECO:0000313" key="1">
    <source>
        <dbReference type="EMBL" id="MEQ2256079.1"/>
    </source>
</evidence>
<dbReference type="EMBL" id="JAHRIQ010106416">
    <property type="protein sequence ID" value="MEQ2256079.1"/>
    <property type="molecule type" value="Genomic_DNA"/>
</dbReference>
<protein>
    <submittedName>
        <fullName evidence="1">Uncharacterized protein</fullName>
    </submittedName>
</protein>